<protein>
    <submittedName>
        <fullName evidence="1">19978_t:CDS:1</fullName>
    </submittedName>
</protein>
<evidence type="ECO:0000313" key="1">
    <source>
        <dbReference type="EMBL" id="CAG8720280.1"/>
    </source>
</evidence>
<reference evidence="1 2" key="1">
    <citation type="submission" date="2021-06" db="EMBL/GenBank/DDBJ databases">
        <authorList>
            <person name="Kallberg Y."/>
            <person name="Tangrot J."/>
            <person name="Rosling A."/>
        </authorList>
    </citation>
    <scope>NUCLEOTIDE SEQUENCE [LARGE SCALE GENOMIC DNA]</scope>
    <source>
        <strain evidence="1 2">120-4 pot B 10/14</strain>
    </source>
</reference>
<dbReference type="Proteomes" id="UP000789901">
    <property type="component" value="Unassembled WGS sequence"/>
</dbReference>
<accession>A0ABN7V465</accession>
<evidence type="ECO:0000313" key="2">
    <source>
        <dbReference type="Proteomes" id="UP000789901"/>
    </source>
</evidence>
<gene>
    <name evidence="1" type="ORF">GMARGA_LOCUS13457</name>
</gene>
<dbReference type="EMBL" id="CAJVQB010008553">
    <property type="protein sequence ID" value="CAG8720280.1"/>
    <property type="molecule type" value="Genomic_DNA"/>
</dbReference>
<name>A0ABN7V465_GIGMA</name>
<proteinExistence type="predicted"/>
<keyword evidence="2" id="KW-1185">Reference proteome</keyword>
<comment type="caution">
    <text evidence="1">The sequence shown here is derived from an EMBL/GenBank/DDBJ whole genome shotgun (WGS) entry which is preliminary data.</text>
</comment>
<sequence>MVSVCKYCNVDLSYDINVVIVIEMLHIFWRPCNSVRVVEILIVKCATKYIYRFVAEVLSVGIVEDNETSKLDDDMART</sequence>
<organism evidence="1 2">
    <name type="scientific">Gigaspora margarita</name>
    <dbReference type="NCBI Taxonomy" id="4874"/>
    <lineage>
        <taxon>Eukaryota</taxon>
        <taxon>Fungi</taxon>
        <taxon>Fungi incertae sedis</taxon>
        <taxon>Mucoromycota</taxon>
        <taxon>Glomeromycotina</taxon>
        <taxon>Glomeromycetes</taxon>
        <taxon>Diversisporales</taxon>
        <taxon>Gigasporaceae</taxon>
        <taxon>Gigaspora</taxon>
    </lineage>
</organism>